<dbReference type="GeneID" id="93062637"/>
<evidence type="ECO:0000313" key="4">
    <source>
        <dbReference type="Proteomes" id="UP000231878"/>
    </source>
</evidence>
<protein>
    <submittedName>
        <fullName evidence="2">Type VI secretion system tube protein Hcp</fullName>
    </submittedName>
</protein>
<reference evidence="1 3" key="1">
    <citation type="submission" date="2014-08" db="EMBL/GenBank/DDBJ databases">
        <authorList>
            <person name="Bunnell A."/>
            <person name="Chain P.S."/>
            <person name="Chertkov O."/>
            <person name="Currie B.J."/>
            <person name="Daligault H.E."/>
            <person name="Davenport K.W."/>
            <person name="Davis C."/>
            <person name="Gleasner C.D."/>
            <person name="Johnson S.L."/>
            <person name="Kaestli M."/>
            <person name="Koren S."/>
            <person name="Kunde Y.A."/>
            <person name="Mayo M."/>
            <person name="McMurry K.K."/>
            <person name="Price E.P."/>
            <person name="Reitenga K.G."/>
            <person name="Robison R."/>
            <person name="Rosovitz M.J."/>
            <person name="Sarovich D.S."/>
            <person name="Teshima H."/>
        </authorList>
    </citation>
    <scope>NUCLEOTIDE SEQUENCE [LARGE SCALE GENOMIC DNA]</scope>
    <source>
        <strain evidence="1 3">MSHR44</strain>
    </source>
</reference>
<accession>A0A069B759</accession>
<dbReference type="Pfam" id="PF05638">
    <property type="entry name" value="T6SS_HCP"/>
    <property type="match status" value="1"/>
</dbReference>
<dbReference type="PANTHER" id="PTHR36152">
    <property type="entry name" value="CYTOPLASMIC PROTEIN-RELATED"/>
    <property type="match status" value="1"/>
</dbReference>
<gene>
    <name evidence="2" type="ORF">CWD88_24930</name>
    <name evidence="1" type="ORF">Y036_4542</name>
</gene>
<evidence type="ECO:0000313" key="2">
    <source>
        <dbReference type="EMBL" id="PJO63591.1"/>
    </source>
</evidence>
<dbReference type="OMA" id="EIDVIGW"/>
<name>A0A069B759_BURPE</name>
<dbReference type="EMBL" id="PHRB01000030">
    <property type="protein sequence ID" value="PJO63591.1"/>
    <property type="molecule type" value="Genomic_DNA"/>
</dbReference>
<proteinExistence type="predicted"/>
<dbReference type="Proteomes" id="UP000231878">
    <property type="component" value="Unassembled WGS sequence"/>
</dbReference>
<dbReference type="Proteomes" id="UP000030475">
    <property type="component" value="Unassembled WGS sequence"/>
</dbReference>
<evidence type="ECO:0000313" key="3">
    <source>
        <dbReference type="Proteomes" id="UP000030475"/>
    </source>
</evidence>
<dbReference type="OrthoDB" id="5066999at2"/>
<dbReference type="AlphaFoldDB" id="A0A069B759"/>
<dbReference type="EMBL" id="JQIM01000009">
    <property type="protein sequence ID" value="KGX11219.1"/>
    <property type="molecule type" value="Genomic_DNA"/>
</dbReference>
<dbReference type="KEGG" id="but:X994_4101"/>
<dbReference type="InterPro" id="IPR008514">
    <property type="entry name" value="T6SS_Hcp"/>
</dbReference>
<dbReference type="RefSeq" id="WP_004530039.1">
    <property type="nucleotide sequence ID" value="NZ_AP028072.1"/>
</dbReference>
<sequence length="175" mass="19248">MANALVDYFLQIDGVEGESTDQQYPGLIQIQSWQWAEENSGRWGFGSGGGAGKVEMKDFEFRMVSNKASPKLFLMCATGEHIQNAKLICRKSGKGQQEFLTISFASGLVSSFRTLGNMPISQLGHASGEVDGVLPTDQIRINFAQIEFEYREQRNDGTMGAVIKAGYDLKQNAPI</sequence>
<evidence type="ECO:0000313" key="1">
    <source>
        <dbReference type="EMBL" id="KGX11219.1"/>
    </source>
</evidence>
<organism evidence="1 3">
    <name type="scientific">Burkholderia pseudomallei</name>
    <name type="common">Pseudomonas pseudomallei</name>
    <dbReference type="NCBI Taxonomy" id="28450"/>
    <lineage>
        <taxon>Bacteria</taxon>
        <taxon>Pseudomonadati</taxon>
        <taxon>Pseudomonadota</taxon>
        <taxon>Betaproteobacteria</taxon>
        <taxon>Burkholderiales</taxon>
        <taxon>Burkholderiaceae</taxon>
        <taxon>Burkholderia</taxon>
        <taxon>pseudomallei group</taxon>
    </lineage>
</organism>
<reference evidence="2 4" key="2">
    <citation type="submission" date="2017-11" db="EMBL/GenBank/DDBJ databases">
        <title>Molecular characterization of Burkholderia pseudomallei and closely related isolates from Vietnam.</title>
        <authorList>
            <person name="Ustinov D.V."/>
            <person name="Antonov A.S."/>
            <person name="Avdusheva E.F."/>
            <person name="Shpak I.M."/>
            <person name="Zakharova I.B."/>
            <person name="Thi L.A."/>
            <person name="Teteryatnikova N."/>
            <person name="Lopasteyskaya Y.A."/>
            <person name="Kuzyutina J.A."/>
            <person name="Ngo T.N."/>
            <person name="Victorov D.V."/>
        </authorList>
    </citation>
    <scope>NUCLEOTIDE SEQUENCE [LARGE SCALE GENOMIC DNA]</scope>
    <source>
        <strain evidence="2 4">V1512</strain>
    </source>
</reference>
<dbReference type="PANTHER" id="PTHR36152:SF5">
    <property type="entry name" value="PROTEIN HCP1"/>
    <property type="match status" value="1"/>
</dbReference>
<dbReference type="InterPro" id="IPR036624">
    <property type="entry name" value="Hcp1-lik_sf"/>
</dbReference>
<comment type="caution">
    <text evidence="1">The sequence shown here is derived from an EMBL/GenBank/DDBJ whole genome shotgun (WGS) entry which is preliminary data.</text>
</comment>
<dbReference type="InterPro" id="IPR053165">
    <property type="entry name" value="HSI-I_assembly_Hcp1"/>
</dbReference>
<dbReference type="Gene3D" id="2.30.110.20">
    <property type="entry name" value="Hcp1-like"/>
    <property type="match status" value="1"/>
</dbReference>
<dbReference type="eggNOG" id="COG3157">
    <property type="taxonomic scope" value="Bacteria"/>
</dbReference>
<dbReference type="SUPFAM" id="SSF141452">
    <property type="entry name" value="Hcp1-like"/>
    <property type="match status" value="1"/>
</dbReference>